<sequence>MTGSEIDLFTARLARFTDKGLIHGDAESLADKLVTRDRDDDDRRLCVECTHLAGYGRASWRCGNWQAAKVAHRARDAQLPADLVLTLQRCDGLTNAITPALVTQ</sequence>
<gene>
    <name evidence="1" type="ORF">BWK72_17920</name>
</gene>
<protein>
    <submittedName>
        <fullName evidence="1">Uncharacterized protein</fullName>
    </submittedName>
</protein>
<evidence type="ECO:0000313" key="1">
    <source>
        <dbReference type="EMBL" id="OQW86365.1"/>
    </source>
</evidence>
<dbReference type="AlphaFoldDB" id="A0A1W9KQB6"/>
<evidence type="ECO:0000313" key="2">
    <source>
        <dbReference type="Proteomes" id="UP000192505"/>
    </source>
</evidence>
<dbReference type="Proteomes" id="UP000192505">
    <property type="component" value="Unassembled WGS sequence"/>
</dbReference>
<dbReference type="EMBL" id="MTEI01000018">
    <property type="protein sequence ID" value="OQW86365.1"/>
    <property type="molecule type" value="Genomic_DNA"/>
</dbReference>
<name>A0A1W9KQB6_9BURK</name>
<reference evidence="1 2" key="1">
    <citation type="submission" date="2017-01" db="EMBL/GenBank/DDBJ databases">
        <title>Novel large sulfur bacteria in the metagenomes of groundwater-fed chemosynthetic microbial mats in the Lake Huron basin.</title>
        <authorList>
            <person name="Sharrar A.M."/>
            <person name="Flood B.E."/>
            <person name="Bailey J.V."/>
            <person name="Jones D.S."/>
            <person name="Biddanda B."/>
            <person name="Ruberg S.A."/>
            <person name="Marcus D.N."/>
            <person name="Dick G.J."/>
        </authorList>
    </citation>
    <scope>NUCLEOTIDE SEQUENCE [LARGE SCALE GENOMIC DNA]</scope>
    <source>
        <strain evidence="1">A7</strain>
    </source>
</reference>
<organism evidence="1 2">
    <name type="scientific">Rhodoferax ferrireducens</name>
    <dbReference type="NCBI Taxonomy" id="192843"/>
    <lineage>
        <taxon>Bacteria</taxon>
        <taxon>Pseudomonadati</taxon>
        <taxon>Pseudomonadota</taxon>
        <taxon>Betaproteobacteria</taxon>
        <taxon>Burkholderiales</taxon>
        <taxon>Comamonadaceae</taxon>
        <taxon>Rhodoferax</taxon>
    </lineage>
</organism>
<proteinExistence type="predicted"/>
<comment type="caution">
    <text evidence="1">The sequence shown here is derived from an EMBL/GenBank/DDBJ whole genome shotgun (WGS) entry which is preliminary data.</text>
</comment>
<accession>A0A1W9KQB6</accession>